<feature type="binding site" evidence="15">
    <location>
        <position position="573"/>
    </location>
    <ligand>
        <name>Ca(2+)</name>
        <dbReference type="ChEBI" id="CHEBI:29108"/>
    </ligand>
</feature>
<dbReference type="PANTHER" id="PTHR14218:SF15">
    <property type="entry name" value="TRIPEPTIDYL-PEPTIDASE 1"/>
    <property type="match status" value="1"/>
</dbReference>
<evidence type="ECO:0000256" key="3">
    <source>
        <dbReference type="ARBA" id="ARBA00004239"/>
    </source>
</evidence>
<feature type="domain" description="Peptidase S53" evidence="18">
    <location>
        <begin position="226"/>
        <end position="619"/>
    </location>
</feature>
<proteinExistence type="predicted"/>
<keyword evidence="5" id="KW-0964">Secreted</keyword>
<dbReference type="PANTHER" id="PTHR14218">
    <property type="entry name" value="PROTEASE S8 TRIPEPTIDYL PEPTIDASE I CLN2"/>
    <property type="match status" value="1"/>
</dbReference>
<evidence type="ECO:0000256" key="10">
    <source>
        <dbReference type="ARBA" id="ARBA00022825"/>
    </source>
</evidence>
<evidence type="ECO:0000256" key="2">
    <source>
        <dbReference type="ARBA" id="ARBA00002451"/>
    </source>
</evidence>
<dbReference type="CDD" id="cd11377">
    <property type="entry name" value="Pro-peptidase_S53"/>
    <property type="match status" value="1"/>
</dbReference>
<dbReference type="AlphaFoldDB" id="A0AAN6S3I8"/>
<feature type="region of interest" description="Disordered" evidence="16">
    <location>
        <begin position="185"/>
        <end position="219"/>
    </location>
</feature>
<feature type="active site" description="Charge relay system" evidence="15">
    <location>
        <position position="306"/>
    </location>
</feature>
<feature type="binding site" evidence="15">
    <location>
        <position position="574"/>
    </location>
    <ligand>
        <name>Ca(2+)</name>
        <dbReference type="ChEBI" id="CHEBI:29108"/>
    </ligand>
</feature>
<dbReference type="Proteomes" id="UP001303473">
    <property type="component" value="Unassembled WGS sequence"/>
</dbReference>
<evidence type="ECO:0000256" key="8">
    <source>
        <dbReference type="ARBA" id="ARBA00022729"/>
    </source>
</evidence>
<dbReference type="InterPro" id="IPR050819">
    <property type="entry name" value="Tripeptidyl-peptidase_I"/>
</dbReference>
<dbReference type="FunFam" id="3.40.50.200:FF:000015">
    <property type="entry name" value="Tripeptidyl peptidase A"/>
    <property type="match status" value="1"/>
</dbReference>
<protein>
    <recommendedName>
        <fullName evidence="4">tripeptidyl-peptidase II</fullName>
        <ecNumber evidence="4">3.4.14.10</ecNumber>
    </recommendedName>
</protein>
<dbReference type="Pfam" id="PF09286">
    <property type="entry name" value="Pro-kuma_activ"/>
    <property type="match status" value="1"/>
</dbReference>
<keyword evidence="10 15" id="KW-0720">Serine protease</keyword>
<keyword evidence="8 17" id="KW-0732">Signal</keyword>
<comment type="subcellular location">
    <subcellularLocation>
        <location evidence="3">Secreted</location>
        <location evidence="3">Extracellular space</location>
    </subcellularLocation>
</comment>
<dbReference type="SUPFAM" id="SSF52743">
    <property type="entry name" value="Subtilisin-like"/>
    <property type="match status" value="1"/>
</dbReference>
<comment type="catalytic activity">
    <reaction evidence="1">
        <text>Release of an N-terminal tripeptide from a polypeptide.</text>
        <dbReference type="EC" id="3.4.14.10"/>
    </reaction>
</comment>
<dbReference type="InterPro" id="IPR000209">
    <property type="entry name" value="Peptidase_S8/S53_dom"/>
</dbReference>
<sequence>MRLSLLGVAGLLGLVGANATTTVTTAATVTLEQARELPPGWNFHSDANPSDTITLHVALKEPKMADLKNQLLQQSHLQVRDPSYRGRRLGRTEVNQYRQPDRNVVDAVSGWLRSSGIKGAKTYGSWISFDASVQTVKSLFQANLAYYQYNRDGKPVLRALNYTVPAWLRHDIDFVHPLTHFLPPRSHHTPRSSAPQKPSIKAPSTQIAASDASSSSHDADMPCLTGTYPECIRKLYNITYTAPAPSPVRFGIAGFLDQWIMYDDVSTFMAAYTPELVNLTPPYNYSVQLLNNGANPQESIFAAGIEASLDVEYAMGIAYPADVIYYSTGGRGLKLGVNGTALPETDSDNEPYLEFLQLMLAKPDAELPHVLSISYADDEQSVPHAYAQRVCDMFAALTARGVSVLSATGDGGAVGTGQTQCVSNDGRGRKMFVPTFPASCPWVTSVGATENVGPPLTGALFSAGGFSDYFARPDWQHDVVQPYVDNLVRTNDPRLGLFNHTGRAMPDISAIGSGFQIQYGGSVAEVLGTSASTPVVAGMVALVDDARLRAGKAPLGWLNPLLYANQVRTVLTDVTTGESQGCYFPDGNTSLGWSAVEGYDCVTGLGTVGDFNEFLAALS</sequence>
<dbReference type="GO" id="GO:0004252">
    <property type="term" value="F:serine-type endopeptidase activity"/>
    <property type="evidence" value="ECO:0007669"/>
    <property type="project" value="UniProtKB-UniRule"/>
</dbReference>
<feature type="chain" id="PRO_5043030244" description="tripeptidyl-peptidase II" evidence="17">
    <location>
        <begin position="20"/>
        <end position="619"/>
    </location>
</feature>
<dbReference type="Pfam" id="PF00082">
    <property type="entry name" value="Peptidase_S8"/>
    <property type="match status" value="1"/>
</dbReference>
<dbReference type="GO" id="GO:0005576">
    <property type="term" value="C:extracellular region"/>
    <property type="evidence" value="ECO:0007669"/>
    <property type="project" value="UniProtKB-SubCell"/>
</dbReference>
<dbReference type="GO" id="GO:0006508">
    <property type="term" value="P:proteolysis"/>
    <property type="evidence" value="ECO:0007669"/>
    <property type="project" value="UniProtKB-KW"/>
</dbReference>
<evidence type="ECO:0000256" key="5">
    <source>
        <dbReference type="ARBA" id="ARBA00022525"/>
    </source>
</evidence>
<comment type="function">
    <text evidence="2">Secreted tripeptidyl-peptidase which degrades proteins at acidic pHs and is involved in virulence.</text>
</comment>
<evidence type="ECO:0000256" key="15">
    <source>
        <dbReference type="PROSITE-ProRule" id="PRU01032"/>
    </source>
</evidence>
<feature type="compositionally biased region" description="Polar residues" evidence="16">
    <location>
        <begin position="191"/>
        <end position="207"/>
    </location>
</feature>
<dbReference type="CDD" id="cd04056">
    <property type="entry name" value="Peptidases_S53"/>
    <property type="match status" value="1"/>
</dbReference>
<keyword evidence="12" id="KW-0843">Virulence</keyword>
<dbReference type="EMBL" id="MU853824">
    <property type="protein sequence ID" value="KAK3938688.1"/>
    <property type="molecule type" value="Genomic_DNA"/>
</dbReference>
<name>A0AAN6S3I8_9PEZI</name>
<feature type="active site" description="Charge relay system" evidence="15">
    <location>
        <position position="530"/>
    </location>
</feature>
<keyword evidence="20" id="KW-1185">Reference proteome</keyword>
<dbReference type="SUPFAM" id="SSF54897">
    <property type="entry name" value="Protease propeptides/inhibitors"/>
    <property type="match status" value="1"/>
</dbReference>
<feature type="binding site" evidence="15">
    <location>
        <position position="598"/>
    </location>
    <ligand>
        <name>Ca(2+)</name>
        <dbReference type="ChEBI" id="CHEBI:29108"/>
    </ligand>
</feature>
<feature type="active site" description="Charge relay system" evidence="15">
    <location>
        <position position="310"/>
    </location>
</feature>
<evidence type="ECO:0000256" key="12">
    <source>
        <dbReference type="ARBA" id="ARBA00023026"/>
    </source>
</evidence>
<accession>A0AAN6S3I8</accession>
<evidence type="ECO:0000256" key="1">
    <source>
        <dbReference type="ARBA" id="ARBA00001910"/>
    </source>
</evidence>
<evidence type="ECO:0000313" key="20">
    <source>
        <dbReference type="Proteomes" id="UP001303473"/>
    </source>
</evidence>
<keyword evidence="6 15" id="KW-0645">Protease</keyword>
<dbReference type="PROSITE" id="PS00138">
    <property type="entry name" value="SUBTILASE_SER"/>
    <property type="match status" value="1"/>
</dbReference>
<feature type="signal peptide" evidence="17">
    <location>
        <begin position="1"/>
        <end position="19"/>
    </location>
</feature>
<comment type="caution">
    <text evidence="19">The sequence shown here is derived from an EMBL/GenBank/DDBJ whole genome shotgun (WGS) entry which is preliminary data.</text>
</comment>
<keyword evidence="9 15" id="KW-0378">Hydrolase</keyword>
<keyword evidence="14" id="KW-0325">Glycoprotein</keyword>
<evidence type="ECO:0000256" key="6">
    <source>
        <dbReference type="ARBA" id="ARBA00022670"/>
    </source>
</evidence>
<dbReference type="SMART" id="SM00944">
    <property type="entry name" value="Pro-kuma_activ"/>
    <property type="match status" value="1"/>
</dbReference>
<dbReference type="GO" id="GO:0008240">
    <property type="term" value="F:tripeptidyl-peptidase activity"/>
    <property type="evidence" value="ECO:0007669"/>
    <property type="project" value="UniProtKB-EC"/>
</dbReference>
<keyword evidence="11 15" id="KW-0106">Calcium</keyword>
<dbReference type="InterPro" id="IPR030400">
    <property type="entry name" value="Sedolisin_dom"/>
</dbReference>
<evidence type="ECO:0000256" key="17">
    <source>
        <dbReference type="SAM" id="SignalP"/>
    </source>
</evidence>
<evidence type="ECO:0000256" key="9">
    <source>
        <dbReference type="ARBA" id="ARBA00022801"/>
    </source>
</evidence>
<evidence type="ECO:0000256" key="13">
    <source>
        <dbReference type="ARBA" id="ARBA00023145"/>
    </source>
</evidence>
<dbReference type="InterPro" id="IPR015366">
    <property type="entry name" value="S53_propep"/>
</dbReference>
<keyword evidence="13" id="KW-0865">Zymogen</keyword>
<dbReference type="Gene3D" id="3.40.50.200">
    <property type="entry name" value="Peptidase S8/S53 domain"/>
    <property type="match status" value="1"/>
</dbReference>
<keyword evidence="7 15" id="KW-0479">Metal-binding</keyword>
<dbReference type="InterPro" id="IPR023828">
    <property type="entry name" value="Peptidase_S8_Ser-AS"/>
</dbReference>
<reference evidence="20" key="1">
    <citation type="journal article" date="2023" name="Mol. Phylogenet. Evol.">
        <title>Genome-scale phylogeny and comparative genomics of the fungal order Sordariales.</title>
        <authorList>
            <person name="Hensen N."/>
            <person name="Bonometti L."/>
            <person name="Westerberg I."/>
            <person name="Brannstrom I.O."/>
            <person name="Guillou S."/>
            <person name="Cros-Aarteil S."/>
            <person name="Calhoun S."/>
            <person name="Haridas S."/>
            <person name="Kuo A."/>
            <person name="Mondo S."/>
            <person name="Pangilinan J."/>
            <person name="Riley R."/>
            <person name="LaButti K."/>
            <person name="Andreopoulos B."/>
            <person name="Lipzen A."/>
            <person name="Chen C."/>
            <person name="Yan M."/>
            <person name="Daum C."/>
            <person name="Ng V."/>
            <person name="Clum A."/>
            <person name="Steindorff A."/>
            <person name="Ohm R.A."/>
            <person name="Martin F."/>
            <person name="Silar P."/>
            <person name="Natvig D.O."/>
            <person name="Lalanne C."/>
            <person name="Gautier V."/>
            <person name="Ament-Velasquez S.L."/>
            <person name="Kruys A."/>
            <person name="Hutchinson M.I."/>
            <person name="Powell A.J."/>
            <person name="Barry K."/>
            <person name="Miller A.N."/>
            <person name="Grigoriev I.V."/>
            <person name="Debuchy R."/>
            <person name="Gladieux P."/>
            <person name="Hiltunen Thoren M."/>
            <person name="Johannesson H."/>
        </authorList>
    </citation>
    <scope>NUCLEOTIDE SEQUENCE [LARGE SCALE GENOMIC DNA]</scope>
    <source>
        <strain evidence="20">CBS 340.73</strain>
    </source>
</reference>
<organism evidence="19 20">
    <name type="scientific">Diplogelasinospora grovesii</name>
    <dbReference type="NCBI Taxonomy" id="303347"/>
    <lineage>
        <taxon>Eukaryota</taxon>
        <taxon>Fungi</taxon>
        <taxon>Dikarya</taxon>
        <taxon>Ascomycota</taxon>
        <taxon>Pezizomycotina</taxon>
        <taxon>Sordariomycetes</taxon>
        <taxon>Sordariomycetidae</taxon>
        <taxon>Sordariales</taxon>
        <taxon>Diplogelasinosporaceae</taxon>
        <taxon>Diplogelasinospora</taxon>
    </lineage>
</organism>
<evidence type="ECO:0000256" key="11">
    <source>
        <dbReference type="ARBA" id="ARBA00022837"/>
    </source>
</evidence>
<dbReference type="InterPro" id="IPR036852">
    <property type="entry name" value="Peptidase_S8/S53_dom_sf"/>
</dbReference>
<evidence type="ECO:0000259" key="18">
    <source>
        <dbReference type="PROSITE" id="PS51695"/>
    </source>
</evidence>
<evidence type="ECO:0000256" key="14">
    <source>
        <dbReference type="ARBA" id="ARBA00023180"/>
    </source>
</evidence>
<evidence type="ECO:0000256" key="4">
    <source>
        <dbReference type="ARBA" id="ARBA00012462"/>
    </source>
</evidence>
<evidence type="ECO:0000313" key="19">
    <source>
        <dbReference type="EMBL" id="KAK3938688.1"/>
    </source>
</evidence>
<dbReference type="EC" id="3.4.14.10" evidence="4"/>
<feature type="binding site" evidence="15">
    <location>
        <position position="600"/>
    </location>
    <ligand>
        <name>Ca(2+)</name>
        <dbReference type="ChEBI" id="CHEBI:29108"/>
    </ligand>
</feature>
<evidence type="ECO:0000256" key="7">
    <source>
        <dbReference type="ARBA" id="ARBA00022723"/>
    </source>
</evidence>
<dbReference type="PROSITE" id="PS51695">
    <property type="entry name" value="SEDOLISIN"/>
    <property type="match status" value="1"/>
</dbReference>
<comment type="cofactor">
    <cofactor evidence="15">
        <name>Ca(2+)</name>
        <dbReference type="ChEBI" id="CHEBI:29108"/>
    </cofactor>
    <text evidence="15">Binds 1 Ca(2+) ion per subunit.</text>
</comment>
<dbReference type="GO" id="GO:0046872">
    <property type="term" value="F:metal ion binding"/>
    <property type="evidence" value="ECO:0007669"/>
    <property type="project" value="UniProtKB-UniRule"/>
</dbReference>
<gene>
    <name evidence="19" type="ORF">QBC46DRAFT_439746</name>
</gene>
<evidence type="ECO:0000256" key="16">
    <source>
        <dbReference type="SAM" id="MobiDB-lite"/>
    </source>
</evidence>